<dbReference type="AlphaFoldDB" id="A0A2K2H6I2"/>
<sequence>MNIEQIARDLLSRSEIQIANYREYRRRTGADFNVFRVVNRATDEVHGHSAFIAELLNPAGSHGQGSVFLNLFFETLGISHLVESIDHWQVAAEASQDVDGRIDILLSGHGDGSRRFGIAIENKVYAGDQDLQLTRYRDYLKRKYGSYQSGTSTTYLLYYLTLDGYQPSAQSVSGIPAHELAYEEGSDMDAPVRLLSYAYHIVEWLKVCRGYLASFPYAREVLAQYLDLVNALTGNGESMTDTLQNLLDTPDKLYAAAKLSNAVISVKQKMVCDLWDRILDEWPKRVAAGNSPLRGNLAANRHLDASGSLRERLHQTSKERFSKARNVPRWFGVASRDYLFNGTPVGIEFRFDNCFYVGLYGVNEEKVLDRSVVNAFYAGYSPPPGCKPGYVDGKVGKERIYVQNSVDFGRDDMALFDLVSSDQQQRLVTTLFEIAEGILLGMRSQGLTYKS</sequence>
<dbReference type="OrthoDB" id="6346224at2"/>
<organism evidence="1 2">
    <name type="scientific">Geothermobacter hydrogeniphilus</name>
    <dbReference type="NCBI Taxonomy" id="1969733"/>
    <lineage>
        <taxon>Bacteria</taxon>
        <taxon>Pseudomonadati</taxon>
        <taxon>Thermodesulfobacteriota</taxon>
        <taxon>Desulfuromonadia</taxon>
        <taxon>Desulfuromonadales</taxon>
        <taxon>Geothermobacteraceae</taxon>
        <taxon>Geothermobacter</taxon>
    </lineage>
</organism>
<dbReference type="Pfam" id="PF14281">
    <property type="entry name" value="PDDEXK_4"/>
    <property type="match status" value="1"/>
</dbReference>
<name>A0A2K2H6I2_9BACT</name>
<comment type="caution">
    <text evidence="1">The sequence shown here is derived from an EMBL/GenBank/DDBJ whole genome shotgun (WGS) entry which is preliminary data.</text>
</comment>
<evidence type="ECO:0000313" key="1">
    <source>
        <dbReference type="EMBL" id="PNU18922.1"/>
    </source>
</evidence>
<protein>
    <recommendedName>
        <fullName evidence="3">PD-(D/E)XK nuclease superfamily protein</fullName>
    </recommendedName>
</protein>
<accession>A0A2K2H6I2</accession>
<gene>
    <name evidence="1" type="ORF">C2E25_15280</name>
</gene>
<reference evidence="1 2" key="1">
    <citation type="journal article" date="2018" name="Genome Announc.">
        <title>Genome Sequence of Geothermobacter sp. HR-1 Iron Reducer from the Loihi Seamount.</title>
        <authorList>
            <person name="Smith H."/>
            <person name="Abuyen K."/>
            <person name="Tremblay J."/>
            <person name="Savalia P."/>
            <person name="Perez-Rodriguez I."/>
            <person name="Emerson D."/>
            <person name="Tully B."/>
            <person name="Amend J."/>
        </authorList>
    </citation>
    <scope>NUCLEOTIDE SEQUENCE [LARGE SCALE GENOMIC DNA]</scope>
    <source>
        <strain evidence="1 2">HR-1</strain>
    </source>
</reference>
<dbReference type="Proteomes" id="UP000236340">
    <property type="component" value="Unassembled WGS sequence"/>
</dbReference>
<dbReference type="InterPro" id="IPR029470">
    <property type="entry name" value="PDDEXK_4"/>
</dbReference>
<evidence type="ECO:0000313" key="2">
    <source>
        <dbReference type="Proteomes" id="UP000236340"/>
    </source>
</evidence>
<dbReference type="RefSeq" id="WP_103116590.1">
    <property type="nucleotide sequence ID" value="NZ_PPFX01000046.1"/>
</dbReference>
<proteinExistence type="predicted"/>
<dbReference type="EMBL" id="PPFX01000046">
    <property type="protein sequence ID" value="PNU18922.1"/>
    <property type="molecule type" value="Genomic_DNA"/>
</dbReference>
<evidence type="ECO:0008006" key="3">
    <source>
        <dbReference type="Google" id="ProtNLM"/>
    </source>
</evidence>